<sequence>MAEAGQSSPAPLLTALPALPGAPPPPPAGGPGGAGLSTPSPAPSSTSTTATTATARGAKGKGAAARKADDAPEGEPKPKKKRTAAKKSSEPGPGKHWRKGLKGNLAGVGLDPAIAATLQAGGTSGAGTPTSSAAQHASSPGPSRGSTVGVSSAIAPPPKLGNQFITVQSLQIGTPRPRKWIKSKMAFKKVGGGTIMLPSWQGDSYSAFATAVGTAEIDELASPPPSAPSNLAAATAAFAHPTRPSLVDTPPPPHATTTTSSGSSSAIVVPKLEPNLNPPVLPPLPPLGAASAAPPLGQAAAPVNSTGQEGGVPAGQAVAEGSRFESAPADPERKMEVDADAAEPTAGASATPAGESAPSGESSGADALSTRSSGILSSLGLPTSGEPVAGVYHHHAQGWHGSGELQHSISPATGETLARVQTASPEEVDAALASARRAYESWRTVPAPKRGEVLRQVRVALNERIDDLGKLVSLEMGKVLSEGRGEVQEFVDEMDLAVGLSRSIGGTLVPSERPGHQMMEVANPLGVVGVITAFNFPNAVFGWNFSLSFVTGNATVWKPAPTTPLTAIATTKIVQSVLEANKLDAGLAALVCGGGETGEALVNDKRVDLLSFTGSEARGREVGMKVAARFGQSLLELGGNNAATVLPDANMQLALRATTFAALGTSGQRCTSTRRLFLHSSIAPHFLSSLTSAYKKITAERMGHPLDSNTLVGPLHTRDAVKRFENAIATARKQGGEILAGGNVVQMEGDLSGGNWVEPTIVLVKDVERCEIMKQETFAPILYVTTFETLEEAIALNNSVAQGLSSSLFTKDLGAAMTFIGATGSDTGIINVANSAEIGAPFGGNKSTGWGRESGGDAWKAYCRWSSCTLNFSDELGLAQGVTFD</sequence>
<evidence type="ECO:0000256" key="3">
    <source>
        <dbReference type="ARBA" id="ARBA00023002"/>
    </source>
</evidence>
<dbReference type="InterPro" id="IPR015590">
    <property type="entry name" value="Aldehyde_DH_dom"/>
</dbReference>
<feature type="compositionally biased region" description="Low complexity" evidence="8">
    <location>
        <begin position="36"/>
        <end position="65"/>
    </location>
</feature>
<name>A0A9P6VYU7_RHOMI</name>
<dbReference type="InterPro" id="IPR016163">
    <property type="entry name" value="Ald_DH_C"/>
</dbReference>
<dbReference type="InterPro" id="IPR029510">
    <property type="entry name" value="Ald_DH_CS_GLU"/>
</dbReference>
<evidence type="ECO:0000256" key="6">
    <source>
        <dbReference type="PROSITE-ProRule" id="PRU10007"/>
    </source>
</evidence>
<dbReference type="InterPro" id="IPR016162">
    <property type="entry name" value="Ald_DH_N"/>
</dbReference>
<feature type="compositionally biased region" description="Polar residues" evidence="8">
    <location>
        <begin position="135"/>
        <end position="150"/>
    </location>
</feature>
<feature type="region of interest" description="Disordered" evidence="8">
    <location>
        <begin position="1"/>
        <end position="104"/>
    </location>
</feature>
<feature type="compositionally biased region" description="Low complexity" evidence="8">
    <location>
        <begin position="7"/>
        <end position="19"/>
    </location>
</feature>
<feature type="region of interest" description="Disordered" evidence="8">
    <location>
        <begin position="242"/>
        <end position="266"/>
    </location>
</feature>
<dbReference type="Proteomes" id="UP000777482">
    <property type="component" value="Unassembled WGS sequence"/>
</dbReference>
<comment type="subunit">
    <text evidence="2">Homotetramer.</text>
</comment>
<dbReference type="Gene3D" id="3.40.309.10">
    <property type="entry name" value="Aldehyde Dehydrogenase, Chain A, domain 2"/>
    <property type="match status" value="1"/>
</dbReference>
<feature type="compositionally biased region" description="Low complexity" evidence="8">
    <location>
        <begin position="352"/>
        <end position="365"/>
    </location>
</feature>
<evidence type="ECO:0000259" key="9">
    <source>
        <dbReference type="Pfam" id="PF00171"/>
    </source>
</evidence>
<dbReference type="InterPro" id="IPR016161">
    <property type="entry name" value="Ald_DH/histidinol_DH"/>
</dbReference>
<reference evidence="10 11" key="1">
    <citation type="submission" date="2020-11" db="EMBL/GenBank/DDBJ databases">
        <title>Kefir isolates.</title>
        <authorList>
            <person name="Marcisauskas S."/>
            <person name="Kim Y."/>
            <person name="Blasche S."/>
        </authorList>
    </citation>
    <scope>NUCLEOTIDE SEQUENCE [LARGE SCALE GENOMIC DNA]</scope>
    <source>
        <strain evidence="10 11">KR</strain>
    </source>
</reference>
<gene>
    <name evidence="10" type="ORF">C6P46_006268</name>
</gene>
<feature type="active site" evidence="6">
    <location>
        <position position="636"/>
    </location>
</feature>
<dbReference type="PANTHER" id="PTHR43521">
    <property type="entry name" value="ALPHA-AMINOADIPIC SEMIALDEHYDE DEHYDROGENASE"/>
    <property type="match status" value="1"/>
</dbReference>
<dbReference type="AlphaFoldDB" id="A0A9P6VYU7"/>
<keyword evidence="3 7" id="KW-0560">Oxidoreductase</keyword>
<dbReference type="PROSITE" id="PS00687">
    <property type="entry name" value="ALDEHYDE_DEHYDR_GLU"/>
    <property type="match status" value="1"/>
</dbReference>
<feature type="compositionally biased region" description="Basic and acidic residues" evidence="8">
    <location>
        <begin position="66"/>
        <end position="77"/>
    </location>
</feature>
<evidence type="ECO:0000256" key="7">
    <source>
        <dbReference type="RuleBase" id="RU003345"/>
    </source>
</evidence>
<feature type="compositionally biased region" description="Low complexity" evidence="8">
    <location>
        <begin position="287"/>
        <end position="302"/>
    </location>
</feature>
<feature type="region of interest" description="Disordered" evidence="8">
    <location>
        <begin position="120"/>
        <end position="155"/>
    </location>
</feature>
<feature type="compositionally biased region" description="Low complexity" evidence="8">
    <location>
        <begin position="255"/>
        <end position="266"/>
    </location>
</feature>
<dbReference type="PANTHER" id="PTHR43521:SF1">
    <property type="entry name" value="ALPHA-AMINOADIPIC SEMIALDEHYDE DEHYDROGENASE"/>
    <property type="match status" value="1"/>
</dbReference>
<evidence type="ECO:0000256" key="1">
    <source>
        <dbReference type="ARBA" id="ARBA00009986"/>
    </source>
</evidence>
<protein>
    <recommendedName>
        <fullName evidence="5">aldehyde dehydrogenase (NAD(+))</fullName>
        <ecNumber evidence="5">1.2.1.3</ecNumber>
    </recommendedName>
</protein>
<evidence type="ECO:0000256" key="8">
    <source>
        <dbReference type="SAM" id="MobiDB-lite"/>
    </source>
</evidence>
<feature type="region of interest" description="Disordered" evidence="8">
    <location>
        <begin position="279"/>
        <end position="370"/>
    </location>
</feature>
<comment type="similarity">
    <text evidence="1 7">Belongs to the aldehyde dehydrogenase family.</text>
</comment>
<evidence type="ECO:0000256" key="5">
    <source>
        <dbReference type="ARBA" id="ARBA00024226"/>
    </source>
</evidence>
<accession>A0A9P6VYU7</accession>
<evidence type="ECO:0000313" key="11">
    <source>
        <dbReference type="Proteomes" id="UP000777482"/>
    </source>
</evidence>
<dbReference type="Pfam" id="PF00171">
    <property type="entry name" value="Aldedh"/>
    <property type="match status" value="1"/>
</dbReference>
<feature type="compositionally biased region" description="Pro residues" evidence="8">
    <location>
        <begin position="20"/>
        <end position="29"/>
    </location>
</feature>
<feature type="domain" description="Aldehyde dehydrogenase" evidence="9">
    <location>
        <begin position="406"/>
        <end position="865"/>
    </location>
</feature>
<dbReference type="Gene3D" id="3.40.605.10">
    <property type="entry name" value="Aldehyde Dehydrogenase, Chain A, domain 1"/>
    <property type="match status" value="1"/>
</dbReference>
<comment type="caution">
    <text evidence="10">The sequence shown here is derived from an EMBL/GenBank/DDBJ whole genome shotgun (WGS) entry which is preliminary data.</text>
</comment>
<evidence type="ECO:0000313" key="10">
    <source>
        <dbReference type="EMBL" id="KAG0657712.1"/>
    </source>
</evidence>
<dbReference type="OrthoDB" id="310895at2759"/>
<dbReference type="EC" id="1.2.1.3" evidence="5"/>
<keyword evidence="11" id="KW-1185">Reference proteome</keyword>
<dbReference type="EMBL" id="PUHQ01000077">
    <property type="protein sequence ID" value="KAG0657712.1"/>
    <property type="molecule type" value="Genomic_DNA"/>
</dbReference>
<evidence type="ECO:0000256" key="4">
    <source>
        <dbReference type="ARBA" id="ARBA00023027"/>
    </source>
</evidence>
<proteinExistence type="inferred from homology"/>
<evidence type="ECO:0000256" key="2">
    <source>
        <dbReference type="ARBA" id="ARBA00011881"/>
    </source>
</evidence>
<dbReference type="SUPFAM" id="SSF53720">
    <property type="entry name" value="ALDH-like"/>
    <property type="match status" value="1"/>
</dbReference>
<organism evidence="10 11">
    <name type="scientific">Rhodotorula mucilaginosa</name>
    <name type="common">Yeast</name>
    <name type="synonym">Rhodotorula rubra</name>
    <dbReference type="NCBI Taxonomy" id="5537"/>
    <lineage>
        <taxon>Eukaryota</taxon>
        <taxon>Fungi</taxon>
        <taxon>Dikarya</taxon>
        <taxon>Basidiomycota</taxon>
        <taxon>Pucciniomycotina</taxon>
        <taxon>Microbotryomycetes</taxon>
        <taxon>Sporidiobolales</taxon>
        <taxon>Sporidiobolaceae</taxon>
        <taxon>Rhodotorula</taxon>
    </lineage>
</organism>
<keyword evidence="4" id="KW-0520">NAD</keyword>
<dbReference type="InterPro" id="IPR044638">
    <property type="entry name" value="ALDH7A1-like"/>
</dbReference>
<dbReference type="GO" id="GO:0004029">
    <property type="term" value="F:aldehyde dehydrogenase (NAD+) activity"/>
    <property type="evidence" value="ECO:0007669"/>
    <property type="project" value="UniProtKB-EC"/>
</dbReference>